<organism evidence="1 2">
    <name type="scientific">Chromobacterium violaceum</name>
    <dbReference type="NCBI Taxonomy" id="536"/>
    <lineage>
        <taxon>Bacteria</taxon>
        <taxon>Pseudomonadati</taxon>
        <taxon>Pseudomonadota</taxon>
        <taxon>Betaproteobacteria</taxon>
        <taxon>Neisseriales</taxon>
        <taxon>Chromobacteriaceae</taxon>
        <taxon>Chromobacterium</taxon>
    </lineage>
</organism>
<reference evidence="1 2" key="1">
    <citation type="submission" date="2018-12" db="EMBL/GenBank/DDBJ databases">
        <authorList>
            <consortium name="Pathogen Informatics"/>
        </authorList>
    </citation>
    <scope>NUCLEOTIDE SEQUENCE [LARGE SCALE GENOMIC DNA]</scope>
    <source>
        <strain evidence="1 2">NCTC9695</strain>
    </source>
</reference>
<dbReference type="Proteomes" id="UP000275777">
    <property type="component" value="Chromosome"/>
</dbReference>
<sequence>MLGQILRQIIADLEALASDNEFSALRRIAIMSRMVIQAEPLARQQAAYRSAAAERLGLQIVGLLP</sequence>
<dbReference type="AlphaFoldDB" id="A0A447TD09"/>
<evidence type="ECO:0000313" key="1">
    <source>
        <dbReference type="EMBL" id="VEB42744.1"/>
    </source>
</evidence>
<proteinExistence type="predicted"/>
<accession>A0A447TD09</accession>
<evidence type="ECO:0000313" key="2">
    <source>
        <dbReference type="Proteomes" id="UP000275777"/>
    </source>
</evidence>
<gene>
    <name evidence="1" type="ORF">NCTC9695_03195</name>
</gene>
<dbReference type="EMBL" id="LR134182">
    <property type="protein sequence ID" value="VEB42744.1"/>
    <property type="molecule type" value="Genomic_DNA"/>
</dbReference>
<protein>
    <submittedName>
        <fullName evidence="1">Uncharacterized protein</fullName>
    </submittedName>
</protein>
<name>A0A447TD09_CHRVL</name>